<dbReference type="SUPFAM" id="SSF55486">
    <property type="entry name" value="Metalloproteases ('zincins'), catalytic domain"/>
    <property type="match status" value="1"/>
</dbReference>
<dbReference type="Gene3D" id="3.30.2010.20">
    <property type="match status" value="1"/>
</dbReference>
<proteinExistence type="predicted"/>
<feature type="compositionally biased region" description="Low complexity" evidence="1">
    <location>
        <begin position="1"/>
        <end position="17"/>
    </location>
</feature>
<accession>A0ABV7YFB2</accession>
<name>A0ABV7YFB2_9ACTN</name>
<protein>
    <submittedName>
        <fullName evidence="2">Metallopeptidase family protein</fullName>
    </submittedName>
</protein>
<evidence type="ECO:0000313" key="3">
    <source>
        <dbReference type="Proteomes" id="UP001595699"/>
    </source>
</evidence>
<gene>
    <name evidence="2" type="ORF">ACFOUW_16000</name>
</gene>
<evidence type="ECO:0000313" key="2">
    <source>
        <dbReference type="EMBL" id="MFC3762345.1"/>
    </source>
</evidence>
<reference evidence="3" key="1">
    <citation type="journal article" date="2019" name="Int. J. Syst. Evol. Microbiol.">
        <title>The Global Catalogue of Microorganisms (GCM) 10K type strain sequencing project: providing services to taxonomists for standard genome sequencing and annotation.</title>
        <authorList>
            <consortium name="The Broad Institute Genomics Platform"/>
            <consortium name="The Broad Institute Genome Sequencing Center for Infectious Disease"/>
            <person name="Wu L."/>
            <person name="Ma J."/>
        </authorList>
    </citation>
    <scope>NUCLEOTIDE SEQUENCE [LARGE SCALE GENOMIC DNA]</scope>
    <source>
        <strain evidence="3">CGMCC 4.7241</strain>
    </source>
</reference>
<sequence>MSGGLPDPLAGPDPGAGVRPGSRRDRHGRGMRGPLAVGGPLAPDGVPVARTRSQRFDDLVLDAVEELERRYAKELSGVEFAVEDVPDPTTAPDEEDIPLGVLVEPGPNRPARIVIYRRPIELRTVGSSELSALVHDVVVEQVAELLGIDPEQIDPDYGTEID</sequence>
<dbReference type="EMBL" id="JBHRZH010000013">
    <property type="protein sequence ID" value="MFC3762345.1"/>
    <property type="molecule type" value="Genomic_DNA"/>
</dbReference>
<organism evidence="2 3">
    <name type="scientific">Tenggerimyces flavus</name>
    <dbReference type="NCBI Taxonomy" id="1708749"/>
    <lineage>
        <taxon>Bacteria</taxon>
        <taxon>Bacillati</taxon>
        <taxon>Actinomycetota</taxon>
        <taxon>Actinomycetes</taxon>
        <taxon>Propionibacteriales</taxon>
        <taxon>Nocardioidaceae</taxon>
        <taxon>Tenggerimyces</taxon>
    </lineage>
</organism>
<feature type="region of interest" description="Disordered" evidence="1">
    <location>
        <begin position="84"/>
        <end position="103"/>
    </location>
</feature>
<dbReference type="CDD" id="cd12954">
    <property type="entry name" value="MMP_TTHA0227_like_1"/>
    <property type="match status" value="1"/>
</dbReference>
<dbReference type="RefSeq" id="WP_239553842.1">
    <property type="nucleotide sequence ID" value="NZ_JAFBCM010000001.1"/>
</dbReference>
<evidence type="ECO:0000256" key="1">
    <source>
        <dbReference type="SAM" id="MobiDB-lite"/>
    </source>
</evidence>
<keyword evidence="3" id="KW-1185">Reference proteome</keyword>
<feature type="compositionally biased region" description="Acidic residues" evidence="1">
    <location>
        <begin position="84"/>
        <end position="97"/>
    </location>
</feature>
<comment type="caution">
    <text evidence="2">The sequence shown here is derived from an EMBL/GenBank/DDBJ whole genome shotgun (WGS) entry which is preliminary data.</text>
</comment>
<dbReference type="InterPro" id="IPR010428">
    <property type="entry name" value="Zincin_1"/>
</dbReference>
<dbReference type="InterPro" id="IPR038555">
    <property type="entry name" value="Zincin_1_sf"/>
</dbReference>
<dbReference type="Pfam" id="PF06262">
    <property type="entry name" value="Zincin_1"/>
    <property type="match status" value="1"/>
</dbReference>
<dbReference type="Proteomes" id="UP001595699">
    <property type="component" value="Unassembled WGS sequence"/>
</dbReference>
<feature type="region of interest" description="Disordered" evidence="1">
    <location>
        <begin position="1"/>
        <end position="46"/>
    </location>
</feature>